<dbReference type="AlphaFoldDB" id="A0A1I2FL87"/>
<gene>
    <name evidence="1" type="ORF">SAMN04488541_101442</name>
</gene>
<dbReference type="Proteomes" id="UP000199513">
    <property type="component" value="Unassembled WGS sequence"/>
</dbReference>
<dbReference type="Pfam" id="PF19937">
    <property type="entry name" value="GldC-like"/>
    <property type="match status" value="1"/>
</dbReference>
<name>A0A1I2FL87_9BACT</name>
<evidence type="ECO:0000313" key="1">
    <source>
        <dbReference type="EMBL" id="SFF05609.1"/>
    </source>
</evidence>
<dbReference type="STRING" id="1003.SAMN04488541_101442"/>
<evidence type="ECO:0000313" key="2">
    <source>
        <dbReference type="Proteomes" id="UP000199513"/>
    </source>
</evidence>
<sequence length="112" mass="12820">MKQAQIRLHIELDEENLPDKIFWEASDAPTSGAKEAKAINLSLWDGEQRETMRIDLWAKDMLADEMKYFVVDTMAGMADTIHTATGDEHMANEIHQLCEKLFLYIRKQHGGA</sequence>
<dbReference type="RefSeq" id="WP_091544298.1">
    <property type="nucleotide sequence ID" value="NZ_FONY01000014.1"/>
</dbReference>
<organism evidence="1 2">
    <name type="scientific">Thermoflexibacter ruber</name>
    <dbReference type="NCBI Taxonomy" id="1003"/>
    <lineage>
        <taxon>Bacteria</taxon>
        <taxon>Pseudomonadati</taxon>
        <taxon>Bacteroidota</taxon>
        <taxon>Cytophagia</taxon>
        <taxon>Cytophagales</taxon>
        <taxon>Thermoflexibacteraceae</taxon>
        <taxon>Thermoflexibacter</taxon>
    </lineage>
</organism>
<dbReference type="OrthoDB" id="893422at2"/>
<accession>A0A1I2FL87</accession>
<dbReference type="NCBIfam" id="TIGR03515">
    <property type="entry name" value="GldC"/>
    <property type="match status" value="1"/>
</dbReference>
<protein>
    <submittedName>
        <fullName evidence="1">Gliding motility-associated protein GldC</fullName>
    </submittedName>
</protein>
<dbReference type="InterPro" id="IPR019854">
    <property type="entry name" value="Motility-assoc_prot_GldC"/>
</dbReference>
<proteinExistence type="predicted"/>
<reference evidence="1 2" key="1">
    <citation type="submission" date="2016-10" db="EMBL/GenBank/DDBJ databases">
        <authorList>
            <person name="de Groot N.N."/>
        </authorList>
    </citation>
    <scope>NUCLEOTIDE SEQUENCE [LARGE SCALE GENOMIC DNA]</scope>
    <source>
        <strain>GEY</strain>
        <strain evidence="2">DSM 9560</strain>
    </source>
</reference>
<dbReference type="EMBL" id="FONY01000014">
    <property type="protein sequence ID" value="SFF05609.1"/>
    <property type="molecule type" value="Genomic_DNA"/>
</dbReference>
<keyword evidence="2" id="KW-1185">Reference proteome</keyword>